<dbReference type="AlphaFoldDB" id="A0A168KDS0"/>
<feature type="signal peptide" evidence="1">
    <location>
        <begin position="1"/>
        <end position="19"/>
    </location>
</feature>
<gene>
    <name evidence="2" type="ORF">LEL_01109</name>
</gene>
<comment type="caution">
    <text evidence="2">The sequence shown here is derived from an EMBL/GenBank/DDBJ whole genome shotgun (WGS) entry which is preliminary data.</text>
</comment>
<dbReference type="EMBL" id="AZHF01000001">
    <property type="protein sequence ID" value="OAA81564.1"/>
    <property type="molecule type" value="Genomic_DNA"/>
</dbReference>
<name>A0A168KDS0_CORDF</name>
<evidence type="ECO:0000313" key="2">
    <source>
        <dbReference type="EMBL" id="OAA81564.1"/>
    </source>
</evidence>
<keyword evidence="3" id="KW-1185">Reference proteome</keyword>
<dbReference type="Proteomes" id="UP000076881">
    <property type="component" value="Unassembled WGS sequence"/>
</dbReference>
<evidence type="ECO:0000256" key="1">
    <source>
        <dbReference type="SAM" id="SignalP"/>
    </source>
</evidence>
<dbReference type="STRING" id="1081108.A0A168KDS0"/>
<protein>
    <submittedName>
        <fullName evidence="2">Uncharacterized protein</fullName>
    </submittedName>
</protein>
<sequence length="344" mass="38697">MKVFATVLAALVAPRIVTAFGQRGAAERQCYFGEFLKYIEPATNELDVDRVIILGTSNELGTQGTPPGWGRQEDVVRGEGVFSDPKIGVEALGESIMKQEYGQLPWKNPPPSQRAEDYQRWREANPEWHEGQETGPGKTKPVLLTKNGLVSIKAVKFPTGYRPYQGQLNYLHFDGVARTTSSEDFQSFFRTMSDYQQRIHNRVSALSDGDPARAQGLQLLEMISQAADRALELRVKDHWSVVIDGIDKAKNDIERGMRHPNNFGQHVKTDTVVGRWGSYEIPNMEKTIDAAVANHLFSTKEDAKQMWQKFVGSEASIDHMNVINTFNDEFGRFHGHDTALDRVC</sequence>
<proteinExistence type="predicted"/>
<dbReference type="OrthoDB" id="5153723at2759"/>
<reference evidence="2 3" key="1">
    <citation type="journal article" date="2016" name="Genome Biol. Evol.">
        <title>Divergent and convergent evolution of fungal pathogenicity.</title>
        <authorList>
            <person name="Shang Y."/>
            <person name="Xiao G."/>
            <person name="Zheng P."/>
            <person name="Cen K."/>
            <person name="Zhan S."/>
            <person name="Wang C."/>
        </authorList>
    </citation>
    <scope>NUCLEOTIDE SEQUENCE [LARGE SCALE GENOMIC DNA]</scope>
    <source>
        <strain evidence="2 3">RCEF 1005</strain>
    </source>
</reference>
<feature type="chain" id="PRO_5007898382" evidence="1">
    <location>
        <begin position="20"/>
        <end position="344"/>
    </location>
</feature>
<organism evidence="2 3">
    <name type="scientific">Akanthomyces lecanii RCEF 1005</name>
    <dbReference type="NCBI Taxonomy" id="1081108"/>
    <lineage>
        <taxon>Eukaryota</taxon>
        <taxon>Fungi</taxon>
        <taxon>Dikarya</taxon>
        <taxon>Ascomycota</taxon>
        <taxon>Pezizomycotina</taxon>
        <taxon>Sordariomycetes</taxon>
        <taxon>Hypocreomycetidae</taxon>
        <taxon>Hypocreales</taxon>
        <taxon>Cordycipitaceae</taxon>
        <taxon>Akanthomyces</taxon>
        <taxon>Cordyceps confragosa</taxon>
    </lineage>
</organism>
<keyword evidence="1" id="KW-0732">Signal</keyword>
<accession>A0A168KDS0</accession>
<evidence type="ECO:0000313" key="3">
    <source>
        <dbReference type="Proteomes" id="UP000076881"/>
    </source>
</evidence>